<dbReference type="InterPro" id="IPR001254">
    <property type="entry name" value="Trypsin_dom"/>
</dbReference>
<keyword evidence="9" id="KW-0720">Serine protease</keyword>
<keyword evidence="3" id="KW-0399">Innate immunity</keyword>
<dbReference type="Pfam" id="PF00089">
    <property type="entry name" value="Trypsin"/>
    <property type="match status" value="2"/>
</dbReference>
<dbReference type="InterPro" id="IPR018114">
    <property type="entry name" value="TRYPSIN_HIS"/>
</dbReference>
<dbReference type="FunFam" id="2.40.10.10:FF:000002">
    <property type="entry name" value="Transmembrane protease serine"/>
    <property type="match status" value="1"/>
</dbReference>
<dbReference type="CDD" id="cd00190">
    <property type="entry name" value="Tryp_SPc"/>
    <property type="match status" value="2"/>
</dbReference>
<proteinExistence type="inferred from homology"/>
<keyword evidence="9" id="KW-0645">Protease</keyword>
<feature type="region of interest" description="Disordered" evidence="10">
    <location>
        <begin position="1"/>
        <end position="29"/>
    </location>
</feature>
<dbReference type="PROSITE" id="PS50240">
    <property type="entry name" value="TRYPSIN_DOM"/>
    <property type="match status" value="1"/>
</dbReference>
<evidence type="ECO:0000259" key="11">
    <source>
        <dbReference type="PROSITE" id="PS50240"/>
    </source>
</evidence>
<comment type="similarity">
    <text evidence="8">Belongs to the peptidase S1 family. CLIP subfamily.</text>
</comment>
<evidence type="ECO:0000256" key="8">
    <source>
        <dbReference type="ARBA" id="ARBA00024195"/>
    </source>
</evidence>
<keyword evidence="9" id="KW-0378">Hydrolase</keyword>
<dbReference type="Proteomes" id="UP000075920">
    <property type="component" value="Unassembled WGS sequence"/>
</dbReference>
<evidence type="ECO:0000256" key="7">
    <source>
        <dbReference type="ARBA" id="ARBA00023180"/>
    </source>
</evidence>
<keyword evidence="4" id="KW-0732">Signal</keyword>
<evidence type="ECO:0000256" key="6">
    <source>
        <dbReference type="ARBA" id="ARBA00023157"/>
    </source>
</evidence>
<dbReference type="SUPFAM" id="SSF50494">
    <property type="entry name" value="Trypsin-like serine proteases"/>
    <property type="match status" value="2"/>
</dbReference>
<reference evidence="12" key="2">
    <citation type="submission" date="2020-05" db="UniProtKB">
        <authorList>
            <consortium name="EnsemblMetazoa"/>
        </authorList>
    </citation>
    <scope>IDENTIFICATION</scope>
    <source>
        <strain evidence="12">MINIMUS1</strain>
    </source>
</reference>
<dbReference type="InterPro" id="IPR001314">
    <property type="entry name" value="Peptidase_S1A"/>
</dbReference>
<comment type="subcellular location">
    <subcellularLocation>
        <location evidence="1">Secreted</location>
    </subcellularLocation>
</comment>
<keyword evidence="6" id="KW-1015">Disulfide bond</keyword>
<keyword evidence="13" id="KW-1185">Reference proteome</keyword>
<evidence type="ECO:0000256" key="5">
    <source>
        <dbReference type="ARBA" id="ARBA00022859"/>
    </source>
</evidence>
<accession>A0A182VPW6</accession>
<dbReference type="InterPro" id="IPR033116">
    <property type="entry name" value="TRYPSIN_SER"/>
</dbReference>
<dbReference type="Gene3D" id="2.40.10.10">
    <property type="entry name" value="Trypsin-like serine proteases"/>
    <property type="match status" value="2"/>
</dbReference>
<dbReference type="InterPro" id="IPR051487">
    <property type="entry name" value="Ser/Thr_Proteases_Immune/Dev"/>
</dbReference>
<protein>
    <recommendedName>
        <fullName evidence="11">Peptidase S1 domain-containing protein</fullName>
    </recommendedName>
</protein>
<dbReference type="PROSITE" id="PS00135">
    <property type="entry name" value="TRYPSIN_SER"/>
    <property type="match status" value="1"/>
</dbReference>
<evidence type="ECO:0000313" key="12">
    <source>
        <dbReference type="EnsemblMetazoa" id="AMIN000095-PA"/>
    </source>
</evidence>
<keyword evidence="5" id="KW-0391">Immunity</keyword>
<keyword evidence="2" id="KW-0964">Secreted</keyword>
<feature type="compositionally biased region" description="Polar residues" evidence="10">
    <location>
        <begin position="18"/>
        <end position="29"/>
    </location>
</feature>
<dbReference type="SMART" id="SM00020">
    <property type="entry name" value="Tryp_SPc"/>
    <property type="match status" value="1"/>
</dbReference>
<dbReference type="PRINTS" id="PR00722">
    <property type="entry name" value="CHYMOTRYPSIN"/>
</dbReference>
<evidence type="ECO:0000313" key="13">
    <source>
        <dbReference type="Proteomes" id="UP000075920"/>
    </source>
</evidence>
<feature type="domain" description="Peptidase S1" evidence="11">
    <location>
        <begin position="44"/>
        <end position="538"/>
    </location>
</feature>
<dbReference type="FunFam" id="2.40.10.10:FF:000130">
    <property type="entry name" value="Chymotrypsinogen A"/>
    <property type="match status" value="1"/>
</dbReference>
<dbReference type="GO" id="GO:0004252">
    <property type="term" value="F:serine-type endopeptidase activity"/>
    <property type="evidence" value="ECO:0007669"/>
    <property type="project" value="InterPro"/>
</dbReference>
<sequence length="540" mass="60748">MKGQAEHCGVRTSRRQPRSNLTKIPTSTNFSHSSVTPFVRNPKIMHGTPTVEGQYPWQVSLELLHPSYGFIGHWCGGVLIDRNWVLSAAHCIHNDLFNLPLPALWTVVLGDYDRRSESGYEQRIPVDKIILHEKYHNFKHDLVLLKLGKPANTSPNSRVRKICLPFADFKVNSMTFDPRPGQQSKLSAANKPDYFFDKAQSEGLQIQSAAQTDSLYEPDSDALPELVSFRDENFLRHFKKSLQNTSGRPLRSRTARYMINNLVAERLLSLRSNRTHPKLSSEQSESKISNEESVDGLNHSSRSSRRLFTVGMLKPDKPYPRQSINGKRWIYHPFTGNIVLTRNAVPQHQHHRVNLNSKFGNNRRRNDKFSHAPVYYRKEPNYRTEDAVDPASPEVNGPAANAASDVETDHGPTTSAMPDTSQYVDCLATGWGKSTIDDELTDVLLQTRAPIQSSKKCEEAYGDFIKLHRGHLCAGNLDGAGGTCVGDSGGPLQCRISKRGPWILVGITSFGSGCAFKNYPDVYTKISFYRQWIVETIQSN</sequence>
<evidence type="ECO:0000256" key="2">
    <source>
        <dbReference type="ARBA" id="ARBA00022525"/>
    </source>
</evidence>
<reference evidence="13" key="1">
    <citation type="submission" date="2013-03" db="EMBL/GenBank/DDBJ databases">
        <title>The Genome Sequence of Anopheles minimus MINIMUS1.</title>
        <authorList>
            <consortium name="The Broad Institute Genomics Platform"/>
            <person name="Neafsey D.E."/>
            <person name="Walton C."/>
            <person name="Walker B."/>
            <person name="Young S.K."/>
            <person name="Zeng Q."/>
            <person name="Gargeya S."/>
            <person name="Fitzgerald M."/>
            <person name="Haas B."/>
            <person name="Abouelleil A."/>
            <person name="Allen A.W."/>
            <person name="Alvarado L."/>
            <person name="Arachchi H.M."/>
            <person name="Berlin A.M."/>
            <person name="Chapman S.B."/>
            <person name="Gainer-Dewar J."/>
            <person name="Goldberg J."/>
            <person name="Griggs A."/>
            <person name="Gujja S."/>
            <person name="Hansen M."/>
            <person name="Howarth C."/>
            <person name="Imamovic A."/>
            <person name="Ireland A."/>
            <person name="Larimer J."/>
            <person name="McCowan C."/>
            <person name="Murphy C."/>
            <person name="Pearson M."/>
            <person name="Poon T.W."/>
            <person name="Priest M."/>
            <person name="Roberts A."/>
            <person name="Saif S."/>
            <person name="Shea T."/>
            <person name="Sisk P."/>
            <person name="Sykes S."/>
            <person name="Wortman J."/>
            <person name="Nusbaum C."/>
            <person name="Birren B."/>
        </authorList>
    </citation>
    <scope>NUCLEOTIDE SEQUENCE [LARGE SCALE GENOMIC DNA]</scope>
    <source>
        <strain evidence="13">MINIMUS1</strain>
    </source>
</reference>
<keyword evidence="7" id="KW-0325">Glycoprotein</keyword>
<dbReference type="AlphaFoldDB" id="A0A182VPW6"/>
<dbReference type="GO" id="GO:0005576">
    <property type="term" value="C:extracellular region"/>
    <property type="evidence" value="ECO:0007669"/>
    <property type="project" value="UniProtKB-SubCell"/>
</dbReference>
<dbReference type="InterPro" id="IPR043504">
    <property type="entry name" value="Peptidase_S1_PA_chymotrypsin"/>
</dbReference>
<dbReference type="PROSITE" id="PS00134">
    <property type="entry name" value="TRYPSIN_HIS"/>
    <property type="match status" value="1"/>
</dbReference>
<feature type="region of interest" description="Disordered" evidence="10">
    <location>
        <begin position="385"/>
        <end position="418"/>
    </location>
</feature>
<dbReference type="PANTHER" id="PTHR24256">
    <property type="entry name" value="TRYPTASE-RELATED"/>
    <property type="match status" value="1"/>
</dbReference>
<dbReference type="EnsemblMetazoa" id="AMIN000095-RA">
    <property type="protein sequence ID" value="AMIN000095-PA"/>
    <property type="gene ID" value="AMIN000095"/>
</dbReference>
<name>A0A182VPW6_9DIPT</name>
<organism evidence="12 13">
    <name type="scientific">Anopheles minimus</name>
    <dbReference type="NCBI Taxonomy" id="112268"/>
    <lineage>
        <taxon>Eukaryota</taxon>
        <taxon>Metazoa</taxon>
        <taxon>Ecdysozoa</taxon>
        <taxon>Arthropoda</taxon>
        <taxon>Hexapoda</taxon>
        <taxon>Insecta</taxon>
        <taxon>Pterygota</taxon>
        <taxon>Neoptera</taxon>
        <taxon>Endopterygota</taxon>
        <taxon>Diptera</taxon>
        <taxon>Nematocera</taxon>
        <taxon>Culicoidea</taxon>
        <taxon>Culicidae</taxon>
        <taxon>Anophelinae</taxon>
        <taxon>Anopheles</taxon>
    </lineage>
</organism>
<evidence type="ECO:0000256" key="9">
    <source>
        <dbReference type="RuleBase" id="RU363034"/>
    </source>
</evidence>
<evidence type="ECO:0000256" key="1">
    <source>
        <dbReference type="ARBA" id="ARBA00004613"/>
    </source>
</evidence>
<dbReference type="GO" id="GO:0006508">
    <property type="term" value="P:proteolysis"/>
    <property type="evidence" value="ECO:0007669"/>
    <property type="project" value="UniProtKB-KW"/>
</dbReference>
<feature type="region of interest" description="Disordered" evidence="10">
    <location>
        <begin position="274"/>
        <end position="301"/>
    </location>
</feature>
<dbReference type="InterPro" id="IPR009003">
    <property type="entry name" value="Peptidase_S1_PA"/>
</dbReference>
<evidence type="ECO:0000256" key="3">
    <source>
        <dbReference type="ARBA" id="ARBA00022588"/>
    </source>
</evidence>
<evidence type="ECO:0000256" key="4">
    <source>
        <dbReference type="ARBA" id="ARBA00022729"/>
    </source>
</evidence>
<dbReference type="STRING" id="112268.A0A182VPW6"/>
<evidence type="ECO:0000256" key="10">
    <source>
        <dbReference type="SAM" id="MobiDB-lite"/>
    </source>
</evidence>
<dbReference type="GO" id="GO:0045087">
    <property type="term" value="P:innate immune response"/>
    <property type="evidence" value="ECO:0007669"/>
    <property type="project" value="UniProtKB-KW"/>
</dbReference>
<dbReference type="VEuPathDB" id="VectorBase:AMIN000095"/>